<dbReference type="RefSeq" id="XP_004830756.1">
    <property type="nucleotide sequence ID" value="XM_004830699.1"/>
</dbReference>
<dbReference type="EMBL" id="CP001670">
    <property type="protein sequence ID" value="AFZ81090.1"/>
    <property type="molecule type" value="Genomic_DNA"/>
</dbReference>
<dbReference type="GeneID" id="15805779"/>
<dbReference type="OrthoDB" id="433124at2759"/>
<name>L0AZU4_THEEQ</name>
<dbReference type="Pfam" id="PF02996">
    <property type="entry name" value="Prefoldin"/>
    <property type="match status" value="1"/>
</dbReference>
<dbReference type="Proteomes" id="UP000031512">
    <property type="component" value="Chromosome 3"/>
</dbReference>
<proteinExistence type="predicted"/>
<gene>
    <name evidence="1" type="ORF">BEWA_004980</name>
</gene>
<keyword evidence="2" id="KW-1185">Reference proteome</keyword>
<dbReference type="VEuPathDB" id="PiroplasmaDB:BEWA_004980"/>
<dbReference type="Gene3D" id="1.10.287.370">
    <property type="match status" value="1"/>
</dbReference>
<reference evidence="1 2" key="1">
    <citation type="journal article" date="2012" name="BMC Genomics">
        <title>Comparative genomic analysis and phylogenetic position of Theileria equi.</title>
        <authorList>
            <person name="Kappmeyer L.S."/>
            <person name="Thiagarajan M."/>
            <person name="Herndon D.R."/>
            <person name="Ramsay J.D."/>
            <person name="Caler E."/>
            <person name="Djikeng A."/>
            <person name="Gillespie J.J."/>
            <person name="Lau A.O."/>
            <person name="Roalson E.H."/>
            <person name="Silva J.C."/>
            <person name="Silva M.G."/>
            <person name="Suarez C.E."/>
            <person name="Ueti M.W."/>
            <person name="Nene V.M."/>
            <person name="Mealey R.H."/>
            <person name="Knowles D.P."/>
            <person name="Brayton K.A."/>
        </authorList>
    </citation>
    <scope>NUCLEOTIDE SEQUENCE [LARGE SCALE GENOMIC DNA]</scope>
    <source>
        <strain evidence="1 2">WA</strain>
    </source>
</reference>
<organism evidence="1 2">
    <name type="scientific">Theileria equi strain WA</name>
    <dbReference type="NCBI Taxonomy" id="1537102"/>
    <lineage>
        <taxon>Eukaryota</taxon>
        <taxon>Sar</taxon>
        <taxon>Alveolata</taxon>
        <taxon>Apicomplexa</taxon>
        <taxon>Aconoidasida</taxon>
        <taxon>Piroplasmida</taxon>
        <taxon>Theileriidae</taxon>
        <taxon>Theileria</taxon>
    </lineage>
</organism>
<dbReference type="InterPro" id="IPR004127">
    <property type="entry name" value="Prefoldin_subunit_alpha"/>
</dbReference>
<dbReference type="InterPro" id="IPR009053">
    <property type="entry name" value="Prefoldin"/>
</dbReference>
<evidence type="ECO:0000313" key="1">
    <source>
        <dbReference type="EMBL" id="AFZ81090.1"/>
    </source>
</evidence>
<dbReference type="AlphaFoldDB" id="L0AZU4"/>
<accession>L0AZU4</accession>
<evidence type="ECO:0000313" key="2">
    <source>
        <dbReference type="Proteomes" id="UP000031512"/>
    </source>
</evidence>
<protein>
    <submittedName>
        <fullName evidence="1">Uncharacterized protein</fullName>
    </submittedName>
</protein>
<dbReference type="KEGG" id="beq:BEWA_004980"/>
<sequence length="112" mass="12952">MIDILRASLPPDLANFTSFQEVLEYDVENSRAECKRVLDQLTSTRKLLYNVKVLQSLRSEGRAHVNVGNSTFIPSRMKGDSILVSLGYQFYLEMTLQEAETYYNERIKLIWA</sequence>
<dbReference type="SUPFAM" id="SSF46579">
    <property type="entry name" value="Prefoldin"/>
    <property type="match status" value="1"/>
</dbReference>